<protein>
    <submittedName>
        <fullName evidence="2">Uncharacterized protein</fullName>
    </submittedName>
</protein>
<evidence type="ECO:0000313" key="3">
    <source>
        <dbReference type="Proteomes" id="UP000198287"/>
    </source>
</evidence>
<dbReference type="Proteomes" id="UP000198287">
    <property type="component" value="Unassembled WGS sequence"/>
</dbReference>
<keyword evidence="3" id="KW-1185">Reference proteome</keyword>
<feature type="region of interest" description="Disordered" evidence="1">
    <location>
        <begin position="580"/>
        <end position="599"/>
    </location>
</feature>
<sequence>MVNKSLSNLISRKPKCARSVLHLLHCYSDWMSIHIGHKAGTSWVIYISIPETVASDRHISPLNLIRVLSIPQAQTVTPNEKLDCEICGGSSGTACFGPGAPAVNIPTESDVSPPSLPSKECEDFQYCRKLFNVLRPEFPNASEIIERSACIDNPPHVGCKLTPYNSTHNGTLDCYCNEMLGSFMKFPVPPPIKVTVEDGGFCNGRLSCYQCFDCLLPENPAFCIRPNTSLEMELHLGRISFCTVEVREGVVRRGCGFDPVEFPEVWWPDCTFTNWDHLNSQCKCYGQMCNDKFFYRNLNLGDEIIGKLSKFLPTPRSIPTTLTNPPEGVILCHLCDIEAKGALAESCYRPPTKDDIQNKNRTVISCDTSAGESCFKEYKFSPTNTSKIFQAYRIQKKGCRQANETGFKPLTRFEAERGCVLNSGPGGTISCNCVSNLCNVYTKCHQCFGSLGKCDSTRIDYRIPGTDCVNEFLRPRERLSTSSRNEIGVAHMCSMLLSEQVVSRVCTPIMDFGTGLGSLYFLTEQPATFELPWYVPAPCNRWGKGGFERWDWSYFECTCWAHGCNSREILGVRGRTDSKKVQRELNAPPKKSKYSAQPF</sequence>
<accession>A0A226DLN2</accession>
<name>A0A226DLN2_FOLCA</name>
<evidence type="ECO:0000256" key="1">
    <source>
        <dbReference type="SAM" id="MobiDB-lite"/>
    </source>
</evidence>
<dbReference type="AlphaFoldDB" id="A0A226DLN2"/>
<comment type="caution">
    <text evidence="2">The sequence shown here is derived from an EMBL/GenBank/DDBJ whole genome shotgun (WGS) entry which is preliminary data.</text>
</comment>
<reference evidence="2 3" key="1">
    <citation type="submission" date="2015-12" db="EMBL/GenBank/DDBJ databases">
        <title>The genome of Folsomia candida.</title>
        <authorList>
            <person name="Faddeeva A."/>
            <person name="Derks M.F."/>
            <person name="Anvar Y."/>
            <person name="Smit S."/>
            <person name="Van Straalen N."/>
            <person name="Roelofs D."/>
        </authorList>
    </citation>
    <scope>NUCLEOTIDE SEQUENCE [LARGE SCALE GENOMIC DNA]</scope>
    <source>
        <strain evidence="2 3">VU population</strain>
        <tissue evidence="2">Whole body</tissue>
    </source>
</reference>
<proteinExistence type="predicted"/>
<organism evidence="2 3">
    <name type="scientific">Folsomia candida</name>
    <name type="common">Springtail</name>
    <dbReference type="NCBI Taxonomy" id="158441"/>
    <lineage>
        <taxon>Eukaryota</taxon>
        <taxon>Metazoa</taxon>
        <taxon>Ecdysozoa</taxon>
        <taxon>Arthropoda</taxon>
        <taxon>Hexapoda</taxon>
        <taxon>Collembola</taxon>
        <taxon>Entomobryomorpha</taxon>
        <taxon>Isotomoidea</taxon>
        <taxon>Isotomidae</taxon>
        <taxon>Proisotominae</taxon>
        <taxon>Folsomia</taxon>
    </lineage>
</organism>
<gene>
    <name evidence="2" type="ORF">Fcan01_19734</name>
</gene>
<evidence type="ECO:0000313" key="2">
    <source>
        <dbReference type="EMBL" id="OXA45567.1"/>
    </source>
</evidence>
<dbReference type="EMBL" id="LNIX01000017">
    <property type="protein sequence ID" value="OXA45567.1"/>
    <property type="molecule type" value="Genomic_DNA"/>
</dbReference>